<dbReference type="EMBL" id="LNSV01000028">
    <property type="protein sequence ID" value="KUH38294.1"/>
    <property type="molecule type" value="Genomic_DNA"/>
</dbReference>
<dbReference type="InterPro" id="IPR046036">
    <property type="entry name" value="DUF5994"/>
</dbReference>
<evidence type="ECO:0000313" key="1">
    <source>
        <dbReference type="EMBL" id="KUH38294.1"/>
    </source>
</evidence>
<organism evidence="1 2">
    <name type="scientific">Streptomyces kanasensis</name>
    <dbReference type="NCBI Taxonomy" id="936756"/>
    <lineage>
        <taxon>Bacteria</taxon>
        <taxon>Bacillati</taxon>
        <taxon>Actinomycetota</taxon>
        <taxon>Actinomycetes</taxon>
        <taxon>Kitasatosporales</taxon>
        <taxon>Streptomycetaceae</taxon>
        <taxon>Streptomyces</taxon>
    </lineage>
</organism>
<sequence length="169" mass="18107">MADSDTPRAHPSLPDAIHHAVRPGTVLLRLETTHAREGILDGAWWPRSRDVGAELPGLVSALVEHLGSVERVGLDAAAWEELPTRLIVDDRVVHIDSFPVGDDTVLVTRGPRDHFSLLVVPPHASPEAARTAMARAVRADNVTEAAQILLDTGTGRTRATHAVEPGSRG</sequence>
<name>A0A100Y5Y9_9ACTN</name>
<proteinExistence type="predicted"/>
<protein>
    <submittedName>
        <fullName evidence="1">Uncharacterized protein</fullName>
    </submittedName>
</protein>
<comment type="caution">
    <text evidence="1">The sequence shown here is derived from an EMBL/GenBank/DDBJ whole genome shotgun (WGS) entry which is preliminary data.</text>
</comment>
<accession>A0A100Y5Y9</accession>
<evidence type="ECO:0000313" key="2">
    <source>
        <dbReference type="Proteomes" id="UP000054011"/>
    </source>
</evidence>
<dbReference type="Proteomes" id="UP000054011">
    <property type="component" value="Unassembled WGS sequence"/>
</dbReference>
<reference evidence="1 2" key="1">
    <citation type="submission" date="2015-11" db="EMBL/GenBank/DDBJ databases">
        <title>Genome-wide analysis reveals the secondary metabolome in Streptomyces kanasensis ZX01.</title>
        <authorList>
            <person name="Zhang G."/>
            <person name="Han L."/>
            <person name="Feng J."/>
            <person name="Zhang X."/>
        </authorList>
    </citation>
    <scope>NUCLEOTIDE SEQUENCE [LARGE SCALE GENOMIC DNA]</scope>
    <source>
        <strain evidence="1 2">ZX01</strain>
    </source>
</reference>
<keyword evidence="2" id="KW-1185">Reference proteome</keyword>
<dbReference type="STRING" id="936756.ATE80_13310"/>
<dbReference type="Pfam" id="PF19457">
    <property type="entry name" value="DUF5994"/>
    <property type="match status" value="1"/>
</dbReference>
<gene>
    <name evidence="1" type="ORF">ATE80_13310</name>
</gene>
<dbReference type="AlphaFoldDB" id="A0A100Y5Y9"/>
<dbReference type="OrthoDB" id="3785441at2"/>
<dbReference type="RefSeq" id="WP_058942420.1">
    <property type="nucleotide sequence ID" value="NZ_LNSV01000028.1"/>
</dbReference>